<keyword evidence="2" id="KW-1185">Reference proteome</keyword>
<evidence type="ECO:0000313" key="2">
    <source>
        <dbReference type="Proteomes" id="UP000318294"/>
    </source>
</evidence>
<dbReference type="PANTHER" id="PTHR17985:SF8">
    <property type="entry name" value="TRANSPORT AND GOLGI ORGANIZATION PROTEIN 2 HOMOLOG"/>
    <property type="match status" value="1"/>
</dbReference>
<dbReference type="OrthoDB" id="4380123at2"/>
<proteinExistence type="predicted"/>
<evidence type="ECO:0000313" key="1">
    <source>
        <dbReference type="EMBL" id="TSE35548.1"/>
    </source>
</evidence>
<protein>
    <submittedName>
        <fullName evidence="1">Transport and Golgi organization 2</fullName>
    </submittedName>
</protein>
<reference evidence="1 2" key="1">
    <citation type="submission" date="2019-07" db="EMBL/GenBank/DDBJ databases">
        <title>Tepidimonas charontis SPSP-6 draft genome.</title>
        <authorList>
            <person name="Da Costa M.S."/>
            <person name="Froufe H.J.C."/>
            <person name="Egas C."/>
            <person name="Albuquerque L."/>
        </authorList>
    </citation>
    <scope>NUCLEOTIDE SEQUENCE [LARGE SCALE GENOMIC DNA]</scope>
    <source>
        <strain evidence="1 2">SPSP-6</strain>
    </source>
</reference>
<organism evidence="1 2">
    <name type="scientific">Tepidimonas charontis</name>
    <dbReference type="NCBI Taxonomy" id="2267262"/>
    <lineage>
        <taxon>Bacteria</taxon>
        <taxon>Pseudomonadati</taxon>
        <taxon>Pseudomonadota</taxon>
        <taxon>Betaproteobacteria</taxon>
        <taxon>Burkholderiales</taxon>
        <taxon>Tepidimonas</taxon>
    </lineage>
</organism>
<accession>A0A554XIC1</accession>
<dbReference type="PANTHER" id="PTHR17985">
    <property type="entry name" value="SER/THR-RICH PROTEIN T10 IN DGCR REGION"/>
    <property type="match status" value="1"/>
</dbReference>
<comment type="caution">
    <text evidence="1">The sequence shown here is derived from an EMBL/GenBank/DDBJ whole genome shotgun (WGS) entry which is preliminary data.</text>
</comment>
<dbReference type="InterPro" id="IPR008551">
    <property type="entry name" value="TANGO2"/>
</dbReference>
<gene>
    <name evidence="1" type="ORF">Tchar_00744</name>
</gene>
<dbReference type="Pfam" id="PF05742">
    <property type="entry name" value="TANGO2"/>
    <property type="match status" value="1"/>
</dbReference>
<sequence length="284" mass="31494">MCLIGWVIADCGYPRWIASNRDESWDRPTQPLHVWALPNGVRVCGGRDGVAGGSWLAVADNGRLAMLTNVRAWPPEPPRQRSRGDLVLAWLSGADADWAGWASRQAADAVNGCNVVLADVHRPEWVWLSNRPQRGDQVPLQRNGWHGRRLGPGVYTLSNAVLDTPWPKQQSLAAALHQALGIPHSQRAWSVLEQGLQQYEAGASIDEHIRRSAFVHLPQRRWGTRSRLMAHWQDDCGLTLCEQTYVPQQGVAVPDGPPRCLTIDWWGMPTSSYGSPSTCQPSRA</sequence>
<name>A0A554XIC1_9BURK</name>
<dbReference type="AlphaFoldDB" id="A0A554XIC1"/>
<dbReference type="EMBL" id="VJON01000007">
    <property type="protein sequence ID" value="TSE35548.1"/>
    <property type="molecule type" value="Genomic_DNA"/>
</dbReference>
<dbReference type="Proteomes" id="UP000318294">
    <property type="component" value="Unassembled WGS sequence"/>
</dbReference>